<gene>
    <name evidence="3" type="ORF">HWQ67_14830</name>
</gene>
<accession>A0ABS6S1Y9</accession>
<dbReference type="CDD" id="cd06257">
    <property type="entry name" value="DnaJ"/>
    <property type="match status" value="1"/>
</dbReference>
<feature type="compositionally biased region" description="Basic and acidic residues" evidence="1">
    <location>
        <begin position="161"/>
        <end position="172"/>
    </location>
</feature>
<reference evidence="3 4" key="1">
    <citation type="journal article" date="2020" name="J Geophys Res Biogeosci">
        <title>Magnetotaxis as an Adaptation to Enable Bacterial Shuttling of Microbial Sulfur and Sulfur Cycling Across Aquatic Oxic#Anoxic Interfaces.</title>
        <authorList>
            <person name="Li J."/>
            <person name="Liu P."/>
            <person name="Wang J."/>
            <person name="Roberts A.P."/>
            <person name="Pan Y."/>
        </authorList>
    </citation>
    <scope>NUCLEOTIDE SEQUENCE [LARGE SCALE GENOMIC DNA]</scope>
    <source>
        <strain evidence="3 4">MYR-1_YQ</strain>
    </source>
</reference>
<evidence type="ECO:0000256" key="1">
    <source>
        <dbReference type="SAM" id="MobiDB-lite"/>
    </source>
</evidence>
<dbReference type="SMART" id="SM00271">
    <property type="entry name" value="DnaJ"/>
    <property type="match status" value="1"/>
</dbReference>
<dbReference type="InterPro" id="IPR001623">
    <property type="entry name" value="DnaJ_domain"/>
</dbReference>
<name>A0ABS6S1Y9_9BACT</name>
<proteinExistence type="predicted"/>
<dbReference type="Proteomes" id="UP001196980">
    <property type="component" value="Unassembled WGS sequence"/>
</dbReference>
<evidence type="ECO:0000313" key="4">
    <source>
        <dbReference type="Proteomes" id="UP001196980"/>
    </source>
</evidence>
<sequence>MYSVNEIELYDACKVLFGEEVKIDRGFLEYIQPSGLKSAYRKIALATHPDRNASEGEEYKKNCTQQFIEATEAYEKLNAFLKQRENGFRLKDSYVNTFKPQKDSYTGNFKTWQQSNQSAYQSQSAKSTQQSYYGNNRSSSNNTQQQKTESAGFSNNGFSAKHTDRHNGRDANKQSNNQNNQDPRFTIDSSKTSTYAYQAKNLPRRKLRIGEFLYYAGIVSWKDLIAAIVWQSKQRQRMGEIAVRWGWLNEEKIVELLRGKTRGERLGDCLVRLKVITPFQCNMLVWQQQKSQKPIGEYFVRERLLSEMQINRYLKHLKDHNIKF</sequence>
<protein>
    <submittedName>
        <fullName evidence="3">DnaJ domain-containing protein</fullName>
    </submittedName>
</protein>
<dbReference type="RefSeq" id="WP_218253472.1">
    <property type="nucleotide sequence ID" value="NZ_JABXWD010000363.1"/>
</dbReference>
<feature type="domain" description="J" evidence="2">
    <location>
        <begin position="16"/>
        <end position="106"/>
    </location>
</feature>
<dbReference type="PROSITE" id="PS50076">
    <property type="entry name" value="DNAJ_2"/>
    <property type="match status" value="1"/>
</dbReference>
<feature type="compositionally biased region" description="Low complexity" evidence="1">
    <location>
        <begin position="116"/>
        <end position="146"/>
    </location>
</feature>
<dbReference type="Pfam" id="PF00226">
    <property type="entry name" value="DnaJ"/>
    <property type="match status" value="1"/>
</dbReference>
<keyword evidence="4" id="KW-1185">Reference proteome</keyword>
<feature type="compositionally biased region" description="Polar residues" evidence="1">
    <location>
        <begin position="147"/>
        <end position="158"/>
    </location>
</feature>
<feature type="region of interest" description="Disordered" evidence="1">
    <location>
        <begin position="116"/>
        <end position="190"/>
    </location>
</feature>
<comment type="caution">
    <text evidence="3">The sequence shown here is derived from an EMBL/GenBank/DDBJ whole genome shotgun (WGS) entry which is preliminary data.</text>
</comment>
<evidence type="ECO:0000259" key="2">
    <source>
        <dbReference type="PROSITE" id="PS50076"/>
    </source>
</evidence>
<feature type="compositionally biased region" description="Polar residues" evidence="1">
    <location>
        <begin position="173"/>
        <end position="190"/>
    </location>
</feature>
<organism evidence="3 4">
    <name type="scientific">Candidatus Magnetobacterium casense</name>
    <dbReference type="NCBI Taxonomy" id="1455061"/>
    <lineage>
        <taxon>Bacteria</taxon>
        <taxon>Pseudomonadati</taxon>
        <taxon>Nitrospirota</taxon>
        <taxon>Thermodesulfovibrionia</taxon>
        <taxon>Thermodesulfovibrionales</taxon>
        <taxon>Candidatus Magnetobacteriaceae</taxon>
        <taxon>Candidatus Magnetobacterium</taxon>
    </lineage>
</organism>
<evidence type="ECO:0000313" key="3">
    <source>
        <dbReference type="EMBL" id="MBV6342859.1"/>
    </source>
</evidence>
<dbReference type="EMBL" id="JABXWD010000363">
    <property type="protein sequence ID" value="MBV6342859.1"/>
    <property type="molecule type" value="Genomic_DNA"/>
</dbReference>